<dbReference type="AlphaFoldDB" id="A0A3A8FWI7"/>
<name>A0A3A8FWI7_9GAMM</name>
<accession>A0A3A8FWI7</accession>
<evidence type="ECO:0000313" key="1">
    <source>
        <dbReference type="EMBL" id="RKG47024.1"/>
    </source>
</evidence>
<dbReference type="RefSeq" id="WP_120368483.1">
    <property type="nucleotide sequence ID" value="NZ_RAXZ01000080.1"/>
</dbReference>
<organism evidence="1 2">
    <name type="scientific">Acinetobacter cumulans</name>
    <dbReference type="NCBI Taxonomy" id="2136182"/>
    <lineage>
        <taxon>Bacteria</taxon>
        <taxon>Pseudomonadati</taxon>
        <taxon>Pseudomonadota</taxon>
        <taxon>Gammaproteobacteria</taxon>
        <taxon>Moraxellales</taxon>
        <taxon>Moraxellaceae</taxon>
        <taxon>Acinetobacter</taxon>
    </lineage>
</organism>
<proteinExistence type="predicted"/>
<protein>
    <submittedName>
        <fullName evidence="1">Uncharacterized protein</fullName>
    </submittedName>
</protein>
<reference evidence="1 2" key="1">
    <citation type="submission" date="2018-09" db="EMBL/GenBank/DDBJ databases">
        <title>The draft genome of Acinetobacter spp. strains.</title>
        <authorList>
            <person name="Qin J."/>
            <person name="Feng Y."/>
            <person name="Zong Z."/>
        </authorList>
    </citation>
    <scope>NUCLEOTIDE SEQUENCE [LARGE SCALE GENOMIC DNA]</scope>
    <source>
        <strain evidence="1 2">WCHAc060002</strain>
    </source>
</reference>
<comment type="caution">
    <text evidence="1">The sequence shown here is derived from an EMBL/GenBank/DDBJ whole genome shotgun (WGS) entry which is preliminary data.</text>
</comment>
<sequence length="118" mass="13517">MNLTIEQMREIVGGAPEWAKAYNTKMQMYTNGFIRCSSDVFLDDLKSQIDHHYYGRSEEEELEAYAELSQEKIEGSAILVGNFSEAKKKIQSVFEDDRTDHVSDIRNHIAPTTRVIEG</sequence>
<evidence type="ECO:0000313" key="2">
    <source>
        <dbReference type="Proteomes" id="UP000281084"/>
    </source>
</evidence>
<dbReference type="EMBL" id="RAXZ01000080">
    <property type="protein sequence ID" value="RKG47024.1"/>
    <property type="molecule type" value="Genomic_DNA"/>
</dbReference>
<dbReference type="Proteomes" id="UP000281084">
    <property type="component" value="Unassembled WGS sequence"/>
</dbReference>
<gene>
    <name evidence="1" type="ORF">D7V64_17265</name>
</gene>